<keyword evidence="5 7" id="KW-0460">Magnesium</keyword>
<accession>A0A444B0G3</accession>
<name>A0A444B0G3_9MICO</name>
<comment type="catalytic activity">
    <reaction evidence="7">
        <text>[protein-PII]-L-tyrosine + UTP = [protein-PII]-uridylyl-L-tyrosine + diphosphate</text>
        <dbReference type="Rhea" id="RHEA:13673"/>
        <dbReference type="Rhea" id="RHEA-COMP:12147"/>
        <dbReference type="Rhea" id="RHEA-COMP:12148"/>
        <dbReference type="ChEBI" id="CHEBI:33019"/>
        <dbReference type="ChEBI" id="CHEBI:46398"/>
        <dbReference type="ChEBI" id="CHEBI:46858"/>
        <dbReference type="ChEBI" id="CHEBI:90602"/>
        <dbReference type="EC" id="2.7.7.59"/>
    </reaction>
</comment>
<keyword evidence="2 7" id="KW-0548">Nucleotidyltransferase</keyword>
<dbReference type="PANTHER" id="PTHR47320:SF1">
    <property type="entry name" value="BIFUNCTIONAL URIDYLYLTRANSFERASE_URIDYLYL-REMOVING ENZYME"/>
    <property type="match status" value="1"/>
</dbReference>
<evidence type="ECO:0000259" key="9">
    <source>
        <dbReference type="PROSITE" id="PS51831"/>
    </source>
</evidence>
<sequence length="781" mass="83453">MTRTGSDMRSARLDLAGTREFTLPGAGEARRAAISEATRSWLTDLHLDAVGERPGIALAAVGSLGRGWSGPLSDLDLVLVHDGRSIRADDLTAMADRLWYPIWDSGLALDHSVRSAAECRSVAREDLSAAVGLLDLSLVAGDEELVAGVRSTVSHDWRSGARTRLPQFVESVRARHHRHGDLSQQVEPDLKEALGGLRDVTVLDALTRAWLTDRPHGAVEPALHHLLDVRDALHVVTGRGRDRLLREEHDAVAALLGLGDADELLTSVSTSARTIAWALESTMRRAGQSQRARTLRVGPRRPLMKPLGHGLFEHDGEAVLGSTGLVGVDPSLPLRAAVVAARHGLPLAPQTLTNLAACPEPSLPWDQHVRDLLGDLLAAGPGLPPVWEGLDQVGIIERWLPEWADVRCRPQHNPVHRHTVDRHLLETVARASSLARDVARPDLLLLAALLHDIGKVAGARDHSRTGADISDRVLRRWGVPDDDRERVVLLVREHLTLVETATRRDLADPATASAVCDLVEGDAETFELLRALTIADARAAGPAAWTDWRAGLVDTLTGRVRERLTGQTPPVPPLAPAPEVDDEALGDVVAGRPHVRVERAPGGWALTIHCRDRLGLFADTAGLLAAHGMTVRRARLATVDGIAVDEWFVESPGGDQPEAVRVASGLSRLEAGDRAALGALARRRRGDAPAGAAGGARAFVLPSAGSGATVLEVRSQDRPGLLHDLGQVLAEEGLSVRSAHISTFAGQTLDTFYVTDRRGSELGPAAVARALAVVIDACDGA</sequence>
<evidence type="ECO:0000313" key="11">
    <source>
        <dbReference type="Proteomes" id="UP000288711"/>
    </source>
</evidence>
<dbReference type="InterPro" id="IPR045865">
    <property type="entry name" value="ACT-like_dom_sf"/>
</dbReference>
<dbReference type="Pfam" id="PF01842">
    <property type="entry name" value="ACT"/>
    <property type="match status" value="1"/>
</dbReference>
<keyword evidence="1 7" id="KW-0808">Transferase</keyword>
<dbReference type="EMBL" id="PIPF01000013">
    <property type="protein sequence ID" value="RWU81875.1"/>
    <property type="molecule type" value="Genomic_DNA"/>
</dbReference>
<evidence type="ECO:0000256" key="6">
    <source>
        <dbReference type="ARBA" id="ARBA00023268"/>
    </source>
</evidence>
<dbReference type="NCBIfam" id="NF002895">
    <property type="entry name" value="PRK03381.1"/>
    <property type="match status" value="1"/>
</dbReference>
<evidence type="ECO:0000256" key="5">
    <source>
        <dbReference type="ARBA" id="ARBA00022842"/>
    </source>
</evidence>
<dbReference type="SMART" id="SM00471">
    <property type="entry name" value="HDc"/>
    <property type="match status" value="1"/>
</dbReference>
<dbReference type="InterPro" id="IPR013546">
    <property type="entry name" value="PII_UdlTrfase/GS_AdlTrfase"/>
</dbReference>
<dbReference type="CDD" id="cd04899">
    <property type="entry name" value="ACT_ACR-UUR-like_2"/>
    <property type="match status" value="1"/>
</dbReference>
<dbReference type="SUPFAM" id="SSF109604">
    <property type="entry name" value="HD-domain/PDEase-like"/>
    <property type="match status" value="1"/>
</dbReference>
<dbReference type="EC" id="3.1.4.-" evidence="7"/>
<dbReference type="HAMAP" id="MF_00277">
    <property type="entry name" value="PII_uridylyl_transf"/>
    <property type="match status" value="1"/>
</dbReference>
<dbReference type="InterPro" id="IPR043519">
    <property type="entry name" value="NT_sf"/>
</dbReference>
<feature type="domain" description="HD" evidence="9">
    <location>
        <begin position="420"/>
        <end position="529"/>
    </location>
</feature>
<gene>
    <name evidence="7" type="primary">glnD</name>
    <name evidence="10" type="ORF">CWN80_13905</name>
</gene>
<evidence type="ECO:0000256" key="4">
    <source>
        <dbReference type="ARBA" id="ARBA00022801"/>
    </source>
</evidence>
<dbReference type="Pfam" id="PF08335">
    <property type="entry name" value="GlnD_UR_UTase"/>
    <property type="match status" value="1"/>
</dbReference>
<dbReference type="InterPro" id="IPR010043">
    <property type="entry name" value="UTase/UR"/>
</dbReference>
<comment type="similarity">
    <text evidence="7">Belongs to the GlnD family.</text>
</comment>
<feature type="domain" description="ACT" evidence="8">
    <location>
        <begin position="710"/>
        <end position="781"/>
    </location>
</feature>
<dbReference type="Pfam" id="PF01966">
    <property type="entry name" value="HD"/>
    <property type="match status" value="1"/>
</dbReference>
<protein>
    <recommendedName>
        <fullName evidence="7">Bifunctional uridylyltransferase/uridylyl-removing enzyme</fullName>
        <shortName evidence="7">UTase/UR</shortName>
    </recommendedName>
    <alternativeName>
        <fullName evidence="7">Bifunctional [protein-PII] modification enzyme</fullName>
    </alternativeName>
    <alternativeName>
        <fullName evidence="7">Bifunctional nitrogen sensor protein</fullName>
    </alternativeName>
    <domain>
        <recommendedName>
            <fullName evidence="7">[Protein-PII] uridylyltransferase</fullName>
            <shortName evidence="7">PII uridylyltransferase</shortName>
            <shortName evidence="7">UTase</shortName>
            <ecNumber evidence="7">2.7.7.59</ecNumber>
        </recommendedName>
    </domain>
    <domain>
        <recommendedName>
            <fullName evidence="7">[Protein-PII]-UMP uridylyl-removing enzyme</fullName>
            <shortName evidence="7">UR</shortName>
            <ecNumber evidence="7">3.1.4.-</ecNumber>
        </recommendedName>
    </domain>
</protein>
<dbReference type="SUPFAM" id="SSF55021">
    <property type="entry name" value="ACT-like"/>
    <property type="match status" value="2"/>
</dbReference>
<dbReference type="PROSITE" id="PS51831">
    <property type="entry name" value="HD"/>
    <property type="match status" value="1"/>
</dbReference>
<evidence type="ECO:0000259" key="8">
    <source>
        <dbReference type="PROSITE" id="PS51671"/>
    </source>
</evidence>
<evidence type="ECO:0000256" key="1">
    <source>
        <dbReference type="ARBA" id="ARBA00022679"/>
    </source>
</evidence>
<dbReference type="InterPro" id="IPR006674">
    <property type="entry name" value="HD_domain"/>
</dbReference>
<dbReference type="AlphaFoldDB" id="A0A444B0G3"/>
<evidence type="ECO:0000256" key="3">
    <source>
        <dbReference type="ARBA" id="ARBA00022737"/>
    </source>
</evidence>
<dbReference type="Proteomes" id="UP000288711">
    <property type="component" value="Unassembled WGS sequence"/>
</dbReference>
<dbReference type="InterPro" id="IPR002912">
    <property type="entry name" value="ACT_dom"/>
</dbReference>
<feature type="domain" description="ACT" evidence="8">
    <location>
        <begin position="605"/>
        <end position="684"/>
    </location>
</feature>
<dbReference type="PIRSF" id="PIRSF006288">
    <property type="entry name" value="PII_uridyltransf"/>
    <property type="match status" value="1"/>
</dbReference>
<dbReference type="PROSITE" id="PS51671">
    <property type="entry name" value="ACT"/>
    <property type="match status" value="2"/>
</dbReference>
<dbReference type="SUPFAM" id="SSF81301">
    <property type="entry name" value="Nucleotidyltransferase"/>
    <property type="match status" value="1"/>
</dbReference>
<dbReference type="InterPro" id="IPR003607">
    <property type="entry name" value="HD/PDEase_dom"/>
</dbReference>
<dbReference type="CDD" id="cd04873">
    <property type="entry name" value="ACT_UUR-ACR-like"/>
    <property type="match status" value="1"/>
</dbReference>
<comment type="activity regulation">
    <text evidence="7">Uridylyltransferase (UTase) activity is inhibited by glutamine, while glutamine activates uridylyl-removing (UR) activity.</text>
</comment>
<proteinExistence type="inferred from homology"/>
<dbReference type="RefSeq" id="WP_128277443.1">
    <property type="nucleotide sequence ID" value="NZ_PIPF01000013.1"/>
</dbReference>
<dbReference type="GO" id="GO:0008773">
    <property type="term" value="F:[protein-PII] uridylyltransferase activity"/>
    <property type="evidence" value="ECO:0007669"/>
    <property type="project" value="UniProtKB-UniRule"/>
</dbReference>
<organism evidence="10 11">
    <name type="scientific">Janibacter hoylei PVAS-1</name>
    <dbReference type="NCBI Taxonomy" id="1210046"/>
    <lineage>
        <taxon>Bacteria</taxon>
        <taxon>Bacillati</taxon>
        <taxon>Actinomycetota</taxon>
        <taxon>Actinomycetes</taxon>
        <taxon>Micrococcales</taxon>
        <taxon>Intrasporangiaceae</taxon>
        <taxon>Janibacter</taxon>
    </lineage>
</organism>
<comment type="function">
    <text evidence="7">Modifies, by uridylylation and deuridylylation, the PII regulatory proteins (GlnB and homologs), in response to the nitrogen status of the cell that GlnD senses through the glutamine level. Under low glutamine levels, catalyzes the conversion of the PII proteins and UTP to PII-UMP and PPi, while under higher glutamine levels, GlnD hydrolyzes PII-UMP to PII and UMP (deuridylylation). Thus, controls uridylylation state and activity of the PII proteins, and plays an important role in the regulation of nitrogen metabolism.</text>
</comment>
<feature type="region of interest" description="Uridylyltransferase" evidence="7">
    <location>
        <begin position="1"/>
        <end position="306"/>
    </location>
</feature>
<comment type="cofactor">
    <cofactor evidence="7">
        <name>Mg(2+)</name>
        <dbReference type="ChEBI" id="CHEBI:18420"/>
    </cofactor>
</comment>
<evidence type="ECO:0000256" key="7">
    <source>
        <dbReference type="HAMAP-Rule" id="MF_00277"/>
    </source>
</evidence>
<reference evidence="10 11" key="1">
    <citation type="journal article" date="2009" name="Int. J. Syst. Evol. Microbiol.">
        <title>Janibacter hoylei sp. nov., Bacillus isronensis sp. nov. and Bacillus aryabhattai sp. nov., isolated from cryotubes used for collecting air from the upper atmosphere.</title>
        <authorList>
            <person name="Shivaji S."/>
            <person name="Chaturvedi P."/>
            <person name="Begum Z."/>
            <person name="Pindi P.K."/>
            <person name="Manorama R."/>
            <person name="Padmanaban D.A."/>
            <person name="Shouche Y.S."/>
            <person name="Pawar S."/>
            <person name="Vaishampayan P."/>
            <person name="Dutt C.B."/>
            <person name="Datta G.N."/>
            <person name="Manchanda R.K."/>
            <person name="Rao U.R."/>
            <person name="Bhargava P.M."/>
            <person name="Narlikar J.V."/>
        </authorList>
    </citation>
    <scope>NUCLEOTIDE SEQUENCE [LARGE SCALE GENOMIC DNA]</scope>
    <source>
        <strain evidence="10 11">PVAS-1</strain>
    </source>
</reference>
<comment type="caution">
    <text evidence="10">The sequence shown here is derived from an EMBL/GenBank/DDBJ whole genome shotgun (WGS) entry which is preliminary data.</text>
</comment>
<keyword evidence="3" id="KW-0677">Repeat</keyword>
<keyword evidence="11" id="KW-1185">Reference proteome</keyword>
<evidence type="ECO:0000313" key="10">
    <source>
        <dbReference type="EMBL" id="RWU81875.1"/>
    </source>
</evidence>
<evidence type="ECO:0000256" key="2">
    <source>
        <dbReference type="ARBA" id="ARBA00022695"/>
    </source>
</evidence>
<comment type="caution">
    <text evidence="7">Lacks conserved residue(s) required for the propagation of feature annotation.</text>
</comment>
<comment type="domain">
    <text evidence="7">Has four distinct domains: an N-terminal nucleotidyltransferase (NT) domain responsible for UTase activity, a central HD domain that encodes UR activity, and two C-terminal ACT domains that seem to have a role in glutamine sensing.</text>
</comment>
<comment type="catalytic activity">
    <reaction evidence="7">
        <text>[protein-PII]-uridylyl-L-tyrosine + H2O = [protein-PII]-L-tyrosine + UMP + H(+)</text>
        <dbReference type="Rhea" id="RHEA:48600"/>
        <dbReference type="Rhea" id="RHEA-COMP:12147"/>
        <dbReference type="Rhea" id="RHEA-COMP:12148"/>
        <dbReference type="ChEBI" id="CHEBI:15377"/>
        <dbReference type="ChEBI" id="CHEBI:15378"/>
        <dbReference type="ChEBI" id="CHEBI:46858"/>
        <dbReference type="ChEBI" id="CHEBI:57865"/>
        <dbReference type="ChEBI" id="CHEBI:90602"/>
    </reaction>
</comment>
<dbReference type="GO" id="GO:0006808">
    <property type="term" value="P:regulation of nitrogen utilization"/>
    <property type="evidence" value="ECO:0007669"/>
    <property type="project" value="UniProtKB-UniRule"/>
</dbReference>
<dbReference type="GO" id="GO:0008081">
    <property type="term" value="F:phosphoric diester hydrolase activity"/>
    <property type="evidence" value="ECO:0007669"/>
    <property type="project" value="UniProtKB-UniRule"/>
</dbReference>
<dbReference type="EC" id="2.7.7.59" evidence="7"/>
<dbReference type="PANTHER" id="PTHR47320">
    <property type="entry name" value="BIFUNCTIONAL URIDYLYLTRANSFERASE/URIDYLYL-REMOVING ENZYME"/>
    <property type="match status" value="1"/>
</dbReference>
<keyword evidence="6 7" id="KW-0511">Multifunctional enzyme</keyword>
<dbReference type="Gene3D" id="1.10.3090.10">
    <property type="entry name" value="cca-adding enzyme, domain 2"/>
    <property type="match status" value="1"/>
</dbReference>
<keyword evidence="4 7" id="KW-0378">Hydrolase</keyword>